<dbReference type="EMBL" id="CP054698">
    <property type="protein sequence ID" value="QMS90060.1"/>
    <property type="molecule type" value="Genomic_DNA"/>
</dbReference>
<comment type="subcellular location">
    <subcellularLocation>
        <location evidence="2">Cell membrane</location>
    </subcellularLocation>
</comment>
<dbReference type="GO" id="GO:0006355">
    <property type="term" value="P:regulation of DNA-templated transcription"/>
    <property type="evidence" value="ECO:0007669"/>
    <property type="project" value="InterPro"/>
</dbReference>
<dbReference type="SUPFAM" id="SSF52172">
    <property type="entry name" value="CheY-like"/>
    <property type="match status" value="1"/>
</dbReference>
<organism evidence="16 17">
    <name type="scientific">Nostoc edaphicum CCNP1411</name>
    <dbReference type="NCBI Taxonomy" id="1472755"/>
    <lineage>
        <taxon>Bacteria</taxon>
        <taxon>Bacillati</taxon>
        <taxon>Cyanobacteriota</taxon>
        <taxon>Cyanophyceae</taxon>
        <taxon>Nostocales</taxon>
        <taxon>Nostocaceae</taxon>
        <taxon>Nostoc</taxon>
    </lineage>
</organism>
<dbReference type="InterPro" id="IPR003594">
    <property type="entry name" value="HATPase_dom"/>
</dbReference>
<keyword evidence="17" id="KW-1185">Reference proteome</keyword>
<evidence type="ECO:0000256" key="6">
    <source>
        <dbReference type="ARBA" id="ARBA00022679"/>
    </source>
</evidence>
<evidence type="ECO:0000313" key="16">
    <source>
        <dbReference type="EMBL" id="QMS90060.1"/>
    </source>
</evidence>
<protein>
    <recommendedName>
        <fullName evidence="3">histidine kinase</fullName>
        <ecNumber evidence="3">2.7.13.3</ecNumber>
    </recommendedName>
</protein>
<dbReference type="RefSeq" id="WP_181927922.1">
    <property type="nucleotide sequence ID" value="NZ_CP054698.1"/>
</dbReference>
<dbReference type="PANTHER" id="PTHR43547:SF2">
    <property type="entry name" value="HYBRID SIGNAL TRANSDUCTION HISTIDINE KINASE C"/>
    <property type="match status" value="1"/>
</dbReference>
<keyword evidence="8" id="KW-0418">Kinase</keyword>
<dbReference type="GO" id="GO:0005524">
    <property type="term" value="F:ATP binding"/>
    <property type="evidence" value="ECO:0007669"/>
    <property type="project" value="UniProtKB-KW"/>
</dbReference>
<dbReference type="SUPFAM" id="SSF47384">
    <property type="entry name" value="Homodimeric domain of signal transducing histidine kinase"/>
    <property type="match status" value="1"/>
</dbReference>
<dbReference type="InterPro" id="IPR001789">
    <property type="entry name" value="Sig_transdc_resp-reg_receiver"/>
</dbReference>
<evidence type="ECO:0000256" key="1">
    <source>
        <dbReference type="ARBA" id="ARBA00000085"/>
    </source>
</evidence>
<dbReference type="SMART" id="SM00091">
    <property type="entry name" value="PAS"/>
    <property type="match status" value="1"/>
</dbReference>
<evidence type="ECO:0000256" key="7">
    <source>
        <dbReference type="ARBA" id="ARBA00022741"/>
    </source>
</evidence>
<dbReference type="Pfam" id="PF00072">
    <property type="entry name" value="Response_reg"/>
    <property type="match status" value="1"/>
</dbReference>
<dbReference type="Gene3D" id="3.40.50.2300">
    <property type="match status" value="1"/>
</dbReference>
<evidence type="ECO:0000256" key="2">
    <source>
        <dbReference type="ARBA" id="ARBA00004236"/>
    </source>
</evidence>
<dbReference type="SMART" id="SM00388">
    <property type="entry name" value="HisKA"/>
    <property type="match status" value="1"/>
</dbReference>
<evidence type="ECO:0000256" key="4">
    <source>
        <dbReference type="ARBA" id="ARBA00022475"/>
    </source>
</evidence>
<dbReference type="SUPFAM" id="SSF55785">
    <property type="entry name" value="PYP-like sensor domain (PAS domain)"/>
    <property type="match status" value="1"/>
</dbReference>
<feature type="coiled-coil region" evidence="13">
    <location>
        <begin position="37"/>
        <end position="64"/>
    </location>
</feature>
<evidence type="ECO:0000256" key="10">
    <source>
        <dbReference type="ARBA" id="ARBA00023012"/>
    </source>
</evidence>
<keyword evidence="13" id="KW-0175">Coiled coil</keyword>
<dbReference type="Gene3D" id="3.30.450.40">
    <property type="match status" value="1"/>
</dbReference>
<comment type="catalytic activity">
    <reaction evidence="1">
        <text>ATP + protein L-histidine = ADP + protein N-phospho-L-histidine.</text>
        <dbReference type="EC" id="2.7.13.3"/>
    </reaction>
</comment>
<gene>
    <name evidence="16" type="ORF">HUN01_21595</name>
</gene>
<dbReference type="Pfam" id="PF13185">
    <property type="entry name" value="GAF_2"/>
    <property type="match status" value="1"/>
</dbReference>
<evidence type="ECO:0000256" key="13">
    <source>
        <dbReference type="SAM" id="Coils"/>
    </source>
</evidence>
<dbReference type="SMART" id="SM00448">
    <property type="entry name" value="REC"/>
    <property type="match status" value="1"/>
</dbReference>
<feature type="modified residue" description="4-aspartylphosphate" evidence="12">
    <location>
        <position position="687"/>
    </location>
</feature>
<feature type="domain" description="Response regulatory" evidence="15">
    <location>
        <begin position="638"/>
        <end position="756"/>
    </location>
</feature>
<keyword evidence="11" id="KW-0472">Membrane</keyword>
<dbReference type="EC" id="2.7.13.3" evidence="3"/>
<evidence type="ECO:0000256" key="9">
    <source>
        <dbReference type="ARBA" id="ARBA00022840"/>
    </source>
</evidence>
<dbReference type="Pfam" id="PF02518">
    <property type="entry name" value="HATPase_c"/>
    <property type="match status" value="1"/>
</dbReference>
<keyword evidence="7" id="KW-0547">Nucleotide-binding</keyword>
<dbReference type="InterPro" id="IPR036097">
    <property type="entry name" value="HisK_dim/P_sf"/>
</dbReference>
<dbReference type="CDD" id="cd00130">
    <property type="entry name" value="PAS"/>
    <property type="match status" value="1"/>
</dbReference>
<dbReference type="InterPro" id="IPR004358">
    <property type="entry name" value="Sig_transdc_His_kin-like_C"/>
</dbReference>
<dbReference type="PANTHER" id="PTHR43547">
    <property type="entry name" value="TWO-COMPONENT HISTIDINE KINASE"/>
    <property type="match status" value="1"/>
</dbReference>
<evidence type="ECO:0000259" key="14">
    <source>
        <dbReference type="PROSITE" id="PS50109"/>
    </source>
</evidence>
<keyword evidence="10" id="KW-0902">Two-component regulatory system</keyword>
<dbReference type="InterPro" id="IPR011006">
    <property type="entry name" value="CheY-like_superfamily"/>
</dbReference>
<keyword evidence="6" id="KW-0808">Transferase</keyword>
<reference evidence="17" key="1">
    <citation type="submission" date="2020-06" db="EMBL/GenBank/DDBJ databases">
        <title>Nostoc edaphicum CCNP1411 genome.</title>
        <authorList>
            <person name="Fidor A."/>
            <person name="Grabski M."/>
            <person name="Gawor J."/>
            <person name="Gromadka R."/>
            <person name="Wegrzyn G."/>
            <person name="Mazur-Marzec H."/>
        </authorList>
    </citation>
    <scope>NUCLEOTIDE SEQUENCE [LARGE SCALE GENOMIC DNA]</scope>
    <source>
        <strain evidence="17">CCNP1411</strain>
    </source>
</reference>
<dbReference type="CDD" id="cd17580">
    <property type="entry name" value="REC_2_DhkD-like"/>
    <property type="match status" value="1"/>
</dbReference>
<dbReference type="CDD" id="cd00082">
    <property type="entry name" value="HisKA"/>
    <property type="match status" value="1"/>
</dbReference>
<keyword evidence="4" id="KW-1003">Cell membrane</keyword>
<dbReference type="FunFam" id="3.30.565.10:FF:000023">
    <property type="entry name" value="PAS domain-containing sensor histidine kinase"/>
    <property type="match status" value="1"/>
</dbReference>
<evidence type="ECO:0000313" key="17">
    <source>
        <dbReference type="Proteomes" id="UP000514713"/>
    </source>
</evidence>
<proteinExistence type="predicted"/>
<dbReference type="GO" id="GO:0005886">
    <property type="term" value="C:plasma membrane"/>
    <property type="evidence" value="ECO:0007669"/>
    <property type="project" value="UniProtKB-SubCell"/>
</dbReference>
<dbReference type="InterPro" id="IPR036890">
    <property type="entry name" value="HATPase_C_sf"/>
</dbReference>
<dbReference type="PROSITE" id="PS50110">
    <property type="entry name" value="RESPONSE_REGULATORY"/>
    <property type="match status" value="1"/>
</dbReference>
<dbReference type="Proteomes" id="UP000514713">
    <property type="component" value="Chromosome"/>
</dbReference>
<dbReference type="Gene3D" id="3.30.565.10">
    <property type="entry name" value="Histidine kinase-like ATPase, C-terminal domain"/>
    <property type="match status" value="1"/>
</dbReference>
<dbReference type="SMART" id="SM00065">
    <property type="entry name" value="GAF"/>
    <property type="match status" value="1"/>
</dbReference>
<evidence type="ECO:0000256" key="8">
    <source>
        <dbReference type="ARBA" id="ARBA00022777"/>
    </source>
</evidence>
<accession>A0A7D7QPG4</accession>
<evidence type="ECO:0000256" key="5">
    <source>
        <dbReference type="ARBA" id="ARBA00022553"/>
    </source>
</evidence>
<dbReference type="InterPro" id="IPR029016">
    <property type="entry name" value="GAF-like_dom_sf"/>
</dbReference>
<evidence type="ECO:0000256" key="3">
    <source>
        <dbReference type="ARBA" id="ARBA00012438"/>
    </source>
</evidence>
<dbReference type="SUPFAM" id="SSF55781">
    <property type="entry name" value="GAF domain-like"/>
    <property type="match status" value="1"/>
</dbReference>
<evidence type="ECO:0000256" key="11">
    <source>
        <dbReference type="ARBA" id="ARBA00023136"/>
    </source>
</evidence>
<dbReference type="AlphaFoldDB" id="A0A7D7QPG4"/>
<keyword evidence="9" id="KW-0067">ATP-binding</keyword>
<name>A0A7D7QPG4_9NOSO</name>
<dbReference type="PRINTS" id="PR00344">
    <property type="entry name" value="BCTRLSENSOR"/>
</dbReference>
<dbReference type="PROSITE" id="PS50109">
    <property type="entry name" value="HIS_KIN"/>
    <property type="match status" value="1"/>
</dbReference>
<dbReference type="InterPro" id="IPR005467">
    <property type="entry name" value="His_kinase_dom"/>
</dbReference>
<dbReference type="Gene3D" id="1.10.287.130">
    <property type="match status" value="1"/>
</dbReference>
<dbReference type="SMART" id="SM00387">
    <property type="entry name" value="HATPase_c"/>
    <property type="match status" value="1"/>
</dbReference>
<dbReference type="InterPro" id="IPR003661">
    <property type="entry name" value="HisK_dim/P_dom"/>
</dbReference>
<feature type="domain" description="Histidine kinase" evidence="14">
    <location>
        <begin position="396"/>
        <end position="614"/>
    </location>
</feature>
<evidence type="ECO:0000256" key="12">
    <source>
        <dbReference type="PROSITE-ProRule" id="PRU00169"/>
    </source>
</evidence>
<dbReference type="InterPro" id="IPR035965">
    <property type="entry name" value="PAS-like_dom_sf"/>
</dbReference>
<dbReference type="InterPro" id="IPR003018">
    <property type="entry name" value="GAF"/>
</dbReference>
<dbReference type="Pfam" id="PF00989">
    <property type="entry name" value="PAS"/>
    <property type="match status" value="1"/>
</dbReference>
<dbReference type="GO" id="GO:0000155">
    <property type="term" value="F:phosphorelay sensor kinase activity"/>
    <property type="evidence" value="ECO:0007669"/>
    <property type="project" value="InterPro"/>
</dbReference>
<dbReference type="KEGG" id="ned:HUN01_21595"/>
<dbReference type="InterPro" id="IPR013767">
    <property type="entry name" value="PAS_fold"/>
</dbReference>
<dbReference type="Pfam" id="PF00512">
    <property type="entry name" value="HisKA"/>
    <property type="match status" value="1"/>
</dbReference>
<evidence type="ECO:0000259" key="15">
    <source>
        <dbReference type="PROSITE" id="PS50110"/>
    </source>
</evidence>
<dbReference type="Gene3D" id="3.30.450.20">
    <property type="entry name" value="PAS domain"/>
    <property type="match status" value="1"/>
</dbReference>
<keyword evidence="5 12" id="KW-0597">Phosphoprotein</keyword>
<dbReference type="InterPro" id="IPR000014">
    <property type="entry name" value="PAS"/>
</dbReference>
<dbReference type="SUPFAM" id="SSF55874">
    <property type="entry name" value="ATPase domain of HSP90 chaperone/DNA topoisomerase II/histidine kinase"/>
    <property type="match status" value="1"/>
</dbReference>
<sequence length="762" mass="85145">MNDFSQQIETLRSRVTRLLQSSASEGYSQQELTAEAFEELQISLEELKIASEELQATRIVVEKERQRYQELFDFAPDGYLVTDTFGTILEANRTATIHLNVLQRFLVGKPLLSFIAQSDHQPFFNYLIQLQHLDRGGEWEVCLQPREKICFDVALTVVTVRNEKGKPVALRWLMRDISQRRHLELQREQLFANEQAARIAAQAAERRSNFLAEASRVLVSSLDYRTTLTSVAQLAVPTLADWCIVDVVENNLAVFSNPVIAASEPTKEALARELQQRYPIPVDADYGPPKVLRTGKPELVTNILESSLEKKASNEEHLSLLRQLQLKSHIVVPLLVRKRKLGTILFASAQPGRHYTIVDLEMAEELAQRAAFAIENAQLYRQAQEANRIKEEFLAIVSHELRTPLNSMLGWVQIIRNRKLDEAITFKALATIERNAKLQRKLIEDILDISRIVQGQIRLNICKVDLVTVIQAAIEAVHPTSEIKDIQVESNLDSSVGQVMGDAERLQQVFWNLLSNAVKFTPSGGRVEVHLEQVNLNAQITISDTGKGISADFLPYIFERFRQADSTTTRADGGLGLGLAIVHHLVEMHSGIVYAVSEGEGKGATFTVLLPLLEPQPEQLIKESEVKVDNLLVLDSLQVLVVDDNADTRELIAFVLEQSGAQVRAVSSVGEALEALGRLRPHILISDIGMPDEDGYSLIRKVRAQEAEQGAKIPAVALTAFARDEERRLALQAGFQVHVSKPIEPEKLVTVVANLVKGSKQV</sequence>